<organism evidence="1 2">
    <name type="scientific">Coffea arabica</name>
    <name type="common">Arabian coffee</name>
    <dbReference type="NCBI Taxonomy" id="13443"/>
    <lineage>
        <taxon>Eukaryota</taxon>
        <taxon>Viridiplantae</taxon>
        <taxon>Streptophyta</taxon>
        <taxon>Embryophyta</taxon>
        <taxon>Tracheophyta</taxon>
        <taxon>Spermatophyta</taxon>
        <taxon>Magnoliopsida</taxon>
        <taxon>eudicotyledons</taxon>
        <taxon>Gunneridae</taxon>
        <taxon>Pentapetalae</taxon>
        <taxon>asterids</taxon>
        <taxon>lamiids</taxon>
        <taxon>Gentianales</taxon>
        <taxon>Rubiaceae</taxon>
        <taxon>Ixoroideae</taxon>
        <taxon>Gardenieae complex</taxon>
        <taxon>Bertiereae - Coffeeae clade</taxon>
        <taxon>Coffeeae</taxon>
        <taxon>Coffea</taxon>
    </lineage>
</organism>
<dbReference type="PANTHER" id="PTHR33710">
    <property type="entry name" value="BNAC02G09200D PROTEIN"/>
    <property type="match status" value="1"/>
</dbReference>
<protein>
    <submittedName>
        <fullName evidence="2">Uncharacterized protein</fullName>
    </submittedName>
</protein>
<reference evidence="2" key="1">
    <citation type="submission" date="2025-08" db="UniProtKB">
        <authorList>
            <consortium name="RefSeq"/>
        </authorList>
    </citation>
    <scope>IDENTIFICATION</scope>
    <source>
        <tissue evidence="2">Leaves</tissue>
    </source>
</reference>
<dbReference type="RefSeq" id="XP_071933128.1">
    <property type="nucleotide sequence ID" value="XM_072077027.1"/>
</dbReference>
<proteinExistence type="predicted"/>
<gene>
    <name evidence="2" type="primary">LOC140035696</name>
</gene>
<keyword evidence="1" id="KW-1185">Reference proteome</keyword>
<dbReference type="SUPFAM" id="SSF56219">
    <property type="entry name" value="DNase I-like"/>
    <property type="match status" value="1"/>
</dbReference>
<evidence type="ECO:0000313" key="2">
    <source>
        <dbReference type="RefSeq" id="XP_071933128.1"/>
    </source>
</evidence>
<sequence>MEEHRGGRSANISNMEEFNSSMFTCGLSPMAFDGCPFTWKNGKVWQRLDRALINSRWAAEYLVTRVSHFPPYRSDHAPLLIKAGSGSPVPPSFRYLNVWHRHPNFLETVATVWQQSGSGVGMNLFYSKLTALRLQLQKWSKEKFGNIFARVKSAEEVYKQREVEFDSRGDDLSMIRHHEARAMYLRELAIECEFWRQQAALWWIKEGDANTSFFHSVVKQRRSSSYILWVKDEALGWMQDTVDIQASIVRFFSGLFRSSGHISPPVLPSELPRLELEEDDMLR</sequence>
<accession>A0ABM4WMY0</accession>
<dbReference type="Gene3D" id="3.60.10.10">
    <property type="entry name" value="Endonuclease/exonuclease/phosphatase"/>
    <property type="match status" value="1"/>
</dbReference>
<dbReference type="Proteomes" id="UP001652660">
    <property type="component" value="Chromosome 2c"/>
</dbReference>
<evidence type="ECO:0000313" key="1">
    <source>
        <dbReference type="Proteomes" id="UP001652660"/>
    </source>
</evidence>
<dbReference type="InterPro" id="IPR036691">
    <property type="entry name" value="Endo/exonu/phosph_ase_sf"/>
</dbReference>
<dbReference type="PANTHER" id="PTHR33710:SF71">
    <property type="entry name" value="ENDONUCLEASE_EXONUCLEASE_PHOSPHATASE DOMAIN-CONTAINING PROTEIN"/>
    <property type="match status" value="1"/>
</dbReference>
<name>A0ABM4WMY0_COFAR</name>
<dbReference type="GeneID" id="140035696"/>